<evidence type="ECO:0000313" key="1">
    <source>
        <dbReference type="EMBL" id="GMG87371.1"/>
    </source>
</evidence>
<protein>
    <submittedName>
        <fullName evidence="1">DUF3549 family protein</fullName>
    </submittedName>
</protein>
<keyword evidence="2" id="KW-1185">Reference proteome</keyword>
<dbReference type="RefSeq" id="WP_285764001.1">
    <property type="nucleotide sequence ID" value="NZ_BSYJ01000003.1"/>
</dbReference>
<reference evidence="1 2" key="1">
    <citation type="submission" date="2023-04" db="EMBL/GenBank/DDBJ databases">
        <title>Marinobulbifer ophiurae gen. nov., sp. Nov., isolate from tissue of brittle star Ophioplocus japonicus.</title>
        <authorList>
            <person name="Kawano K."/>
            <person name="Sawayama S."/>
            <person name="Nakagawa S."/>
        </authorList>
    </citation>
    <scope>NUCLEOTIDE SEQUENCE [LARGE SCALE GENOMIC DNA]</scope>
    <source>
        <strain evidence="1 2">NKW57</strain>
    </source>
</reference>
<comment type="caution">
    <text evidence="1">The sequence shown here is derived from an EMBL/GenBank/DDBJ whole genome shotgun (WGS) entry which is preliminary data.</text>
</comment>
<dbReference type="EMBL" id="BSYJ01000003">
    <property type="protein sequence ID" value="GMG87371.1"/>
    <property type="molecule type" value="Genomic_DNA"/>
</dbReference>
<sequence length="352" mass="39277">MDTPTTLFELLDQAGLRQRWFDLGRRLQPVPRKVVESFEAGDAPWPHPYLQQAWLGLLLWFDEDKQTPIVWFLRLPLDEQGKLRLSERDAFLRRLLQSLADAGDQDPAAGLQRALDGSEVIYTPAEDRRAVFHARAALALAQKPGPHFGATMDYLRSEGKAGWQNLAMQGIADVSVRWQEQQELLEQQLELIEGPVFIALCQCLESEAIPHQLCERIIRRARAERATSEPNFGLIAAAVRGVSNSAASGMRRDFLIDLLGSEAGANVEVLAALASRCCTDFEDDRLAALWLSKAAEHLDQSGFNLLLSDLMYLPEVRNRLLQVIRSPDRDEVIAAKFGAFLRGASDTPGSVH</sequence>
<name>A0ABQ6LZ44_9GAMM</name>
<proteinExistence type="predicted"/>
<organism evidence="1 2">
    <name type="scientific">Biformimicrobium ophioploci</name>
    <dbReference type="NCBI Taxonomy" id="3036711"/>
    <lineage>
        <taxon>Bacteria</taxon>
        <taxon>Pseudomonadati</taxon>
        <taxon>Pseudomonadota</taxon>
        <taxon>Gammaproteobacteria</taxon>
        <taxon>Cellvibrionales</taxon>
        <taxon>Microbulbiferaceae</taxon>
        <taxon>Biformimicrobium</taxon>
    </lineage>
</organism>
<gene>
    <name evidence="1" type="ORF">MNKW57_16920</name>
</gene>
<evidence type="ECO:0000313" key="2">
    <source>
        <dbReference type="Proteomes" id="UP001224392"/>
    </source>
</evidence>
<accession>A0ABQ6LZ44</accession>
<dbReference type="Proteomes" id="UP001224392">
    <property type="component" value="Unassembled WGS sequence"/>
</dbReference>
<dbReference type="InterPro" id="IPR021936">
    <property type="entry name" value="DUF3549"/>
</dbReference>
<dbReference type="Pfam" id="PF12069">
    <property type="entry name" value="DUF3549"/>
    <property type="match status" value="1"/>
</dbReference>